<dbReference type="Gene3D" id="3.30.559.10">
    <property type="entry name" value="Chloramphenicol acetyltransferase-like domain"/>
    <property type="match status" value="5"/>
</dbReference>
<dbReference type="Gene3D" id="1.10.1200.10">
    <property type="entry name" value="ACP-like"/>
    <property type="match status" value="5"/>
</dbReference>
<gene>
    <name evidence="8" type="ORF">GRF29_8g2302175</name>
</gene>
<dbReference type="FunFam" id="3.40.50.12780:FF:000014">
    <property type="entry name" value="Nonribosomal peptide synthetase 1"/>
    <property type="match status" value="4"/>
</dbReference>
<dbReference type="FunFam" id="1.10.1200.10:FF:000005">
    <property type="entry name" value="Nonribosomal peptide synthetase 1"/>
    <property type="match status" value="5"/>
</dbReference>
<feature type="domain" description="Carrier" evidence="7">
    <location>
        <begin position="5080"/>
        <end position="5156"/>
    </location>
</feature>
<dbReference type="NCBIfam" id="TIGR01733">
    <property type="entry name" value="AA-adenyl-dom"/>
    <property type="match status" value="5"/>
</dbReference>
<sequence>MPRSQLGTMGAVTLHNQQKLDSKDLGKLWSLNTTVPETIERCVHELVSIQAQARPNAPAIYASDGEMTYGELDALSTKLSGYLIQLGIKPESLVPLCFEKSMWTVVAMLAVLKAGGAFVPLDPEHPANRHEEVFNQTGAEVVLASAQYSDLWPNSERRVVIVNEASIRQLPTRTITVHPQVCPNNAAYVIFTSGSTGIPKGVVLEHRAVSTSCLGHGRAFGITGRARVLQFASYIFTDSITEIVTTLLHGGCICVPSDKDRRNDLVGAINNMNVDWAILTTSVARLLDPSDIPSLKILVIGGEHVSSADWDRWSDRVQTINGYGQTECCIICTAYVGRQEFRSGTIGTSIASVSWVVDPNNHDRLAPLGSIGELLVEGPILARGYLNDAAKTAAAFIDDPTWLVAGGGGHPGRRGRLYKTGDLVHYDADGNLVCVGRKDGQVKVRGQRVELGEIEQQLRACMPEVEQMAVEIILPARAGGQEKAMVAAFLQLDDEARKALLSDGMVVDGDSPVQAIFPAEAEKQLAHRLPSYMVPEVYFAVARLPTTTSGKTDRQWLREMGASFSVQQLAEMRTSSQGPKRQPKTEVERQMQRLWAWVLDIDADGIGLDDSFFRLGGDSIAAMKLVAEARKAGIQLVVADIFRHPKLVELVGLEGEGTIVLDDASPFSLLGLDAEVTQVHEEVAESCGLDTSVIEDIYPCSPLQEGLMSLTSKRSGDYIMQSVLELRADVDEDTFRAAWEQVVRSTAILRTRIVQHSKLGLLQAVIAGKIQWAYSSTLTEYLAQDKSTSMELAQPLTRYVLIPDPKTGRRWFVWTMHHALYDGWSLPRIWNTVQSLYAGVAPDERPRFSAFIKYLTMLDKAAVEAYWQNTLANCKAIMFPSLPPTVQQPVANGMVKFQCPSLPKTASDTTTSTLIRAAWAIVGSRYTSSDEAVFGTTVTGRNAPVAGIEAITGPTIATVPLQICLERGEGVLQLLQKVQRQSTEMIPYEQTGLQQIARVGPGARHACGFQTLLAVQPAEDELSNDDTFGVWQENTKLQDFTTYALMLQCTFAAEGIKITASFDARVIEHWVVEKMLGQFNFVMHQLAGAGLKTKVADISTTTPEDRQKLWQWNQEVPAAVERCIHDLFGEQARAQPDAPAICAWDGEMTYGELDALSSRLAGHLMRLGVKREDIVPLCFEKSMWTVVAMLGVLKAGGAFLLLDPSLPAERLALMCRKACSTRALTSVEGLSVFKDLVDATVLVNKQSILDMPECKERLPCVLPTSTAYIIFTSGSTGEPKGCRIEHRSSCSAIVHHGPSVQFNTSTRALQFGSYSFAGSLAEMLYTLVHGGCICVPSEEERRASLTSAISRMAVNWAFLTPTILNTIDGPESVPSLTTICIGGEPIRASQIQLWESHTHLRQTYGSSETAGYVSSTRLTSVSTTKDVGKAGTAVYWIVDPHDHDRLAPLGAAGELLVEGPVLGREYVGEVEKTAATFVQPPAWRRAFGGVQSCLYKTGDLARYKHDGSIELLGRKDTQVKLRGQRIELGEIEHQARLSGAVGVKGLAVELIRPENRGDMLACFIAVERSEQVEEERDELLPASCAQATVQTLRDRLEQFLPQYMVPALFVPLAQLPTTSSQKVDRKRLREMGASFTAQQLMEMQTSSQGPKRQPTTEMECTLQQLWARVLNIDADSIGLDDSFFRLGGDSIAAMKLVGEARREGVQLSVADLFRHPALVALAGLRVDHEINETEEIPAFALLGKDIDAAQVCEEVAAICSVDASLVEDIYPCSPLQEGLMSLTSKRAGDYIMQSVLELQADVDEDAFRAAWERIVRSTAILRTRIVQHSKLGLLQVVLAEDIRWVEAGALEEHLGDRLVSMGLGDPLTRYALVKEPQGGKRWFAWSVHHALYDGWSLPRILRAVTQVYSGAVLESQTSFNAFINYVVEQNHEDTKAYWQNTLAECEATLFPVLTSAVTQPVADATVEYQCLPLVKATSDTTTSTLIRAAWTIVASRYTSSDDVVFGATVTGRNAPVAGIETILGPTFSTVPVRVRVRKDQNVSAFLGGLQEQATEMIQHEQIGLHRITKMGPGARHTCSFQTLLVIQPSRDMNDSDEVLGEWHSHSAMQDFTTYALTLQCTLAAEGIKITASFDARVIEHWVVEKMLGQFNFVMHQLAGAGLKTKVADISTTTPEDRQKLWQWNQEVPAAVERCIHDLFGEQARAQPDAPAICAWDGEMTYGELDALSSRLAGHLMRLGVKREDIVPLCFEKSMWTVVAMLGVLKAGGAFLLLDPSLPTERLALMCRKASSIHVLASEKCSTVLNGFVHSIVVLNKHSIRKMPKSSTQLAPTLLTNTAYVIFTSGSTGEPKGCRIEHRSSCSAVIHHGPSMQVSSSTRVLQFGSYSFAGCLVEMLHSLIHGACICIPSEEERRTSLALVMSRMAVNWAFLTPTVLDTIGGPDSAPSLATLCIGGEPIRASQIQLWEGHVHLRQTYGSSETAGVISSAKLTRGSTIKDVGKATTAVYWIVDASDHALLAPLGVVGELLVEGPVLCREYIDDEERTASTFIQAPEWRQSFDGTAPRLYKTGDLARYKADGSIELLGRKDNQVKLRGQRIELGEIEHQARLSGAAEVKDLVVELIRPESKDDMLACFIAMEHNQQCPETIVRLLPAGCVQNTAQRIRGRLEQFLPQYMVPALFVPLAQLPTTSSQKVDRKRLREIGASFTAQQLAELQTLSQGPKQQPTTEAERQMQQLWAQVLNIAPENISLDDSFFQLGGDSISAMRLVGEARKEGVQLSVADLFRHPVLAALAGLRTNHGTHKIEEIPAFSLLGKEVDVAQVREEVSVACNIHASLVEDIYPCSPLQEGLMSLASKRSDDYIMQSVLELRADVDEDALRAAWEQVVRSTAILRTRIVQHSKHGLLQAVITENVQWVKSSSLFEYLARDKSTPMELAQPLTHYALIEESKMGKRWFVWTMHHALYDGWSLPRILHAVTQVYSGAALENQPGFNAFISYIGQQDQKSAELYWQTTLADCEALVFPSLQPTVQQPVADTTVGYQCPQFTKATSDTTTSTLIRAAWAIVASRYTSSGDVVFGTTVMGRNTPVAGIDAMIGPTIATVPVRVCVQGDQTVFAFLEDLQEQATEMIAHEQTGLQRIAKMGAGARHACSFQTLLVVQPAGDDVFEQDNMFGEWHGYSKLQNFTTYALMLQYTLAADGIKITASFDARVIEHWVVEKMLGQISYVMQQLAEADLKTKVANISTTTPEDRQELWEWNKEVPAAVERCVHDFVVEQARAQPDAPAICAWDGEMTYSELDALSTKLAGHLVQLGVKPESLVPLCFEKSMWAVVAMLAVLKAGGAFVPLDPDHPASRHEEILRQTAAAVILTSSQHLALWVHSDLHIVTVNYALVGQLPAVTETVYSLVKPGNAAYVIFTSGSTGIPKGVVLEHRAISISGLGHGRAFGFTDCTRALQFASYTFDACIAEIMTTLVFGGCVCVPSESDRRNNLTKSINIMGVNWAFLTPTVARLLEPRFVPSLKTLVLGGEQVSSADWNRWPSSVQKINGYGPTECCVFCVGFTGTQNFQSGTMGQSVASVSWVVDPNNHDRLAPLGSIGELLVEGPILARGYLDDAAKTAAAFIDDPAWLVAGSKGYPGRRGRLYKTGDLVHYDADGNLVCAGRKDGQVKVRGQRVELGEIEHQLRVCMPEVEQMAVEVILPAGAGGQEKAMVAAFLQLNDEACDAPLVGKMPENDSSLAQVVFPATADRKLAEQLPSHMIPEVYFAMRRLSMTTSGKTDRKRLREIGASFTAKQLAEMRTSSQGPKRQPTTEMERTLQQLWARVLDVEADIIGLDDSFFRLGGDSIAAMKLVGEARKEEVSISVADVFRNPKLVDLASATTHPDASSSTPIPRVDHVGPVEQSSAQGRLWFLEELYPGLDWYLMPFAVRIRGPLHLAALNTGLHAIERRHETLRTTFATNDGVSVQIVQPFNVKELTFIDLLSSDEDSRLKTIRKQQVIPFDLKTEPGWRVAVYRLTEDEYVLSIVMHHIVSDGWSVDVLMRELTTFYSASLRGQDPLSQVQPLPIQYRDFSVWQRQQAQIDEHEKQLSYWVTQLQTSRPAELLCDKPRPATLSGKADVQTLEVGGPLYAKLQQFCKARGVTLFVALLAVFRATHFRLTGQDDATIGTVNANRDRWELRDMIGFFVNMQCLRTTVEDETFEELVQQVQAVVVASLANQDVPFENIVSKLKGDRDLSRNPLAQLIFVVHSQRNLGQLTLEGVETEELDNATSSRFDLEFHFFQQPDGLQGTVFFSTDLYLPETIDNMLSVFNSVLEECLREPTARIASLPLLTDADYAKLDEMGLIRVEETLYPRESSIVDLFRQQASAHPSRVAVKDSREQMTYAALDRASDVLAEWLAKRSLAPETLVGVFANRCCETIVAFLGVMKANLAYLPFDVKTPGKRMETILSSLPGQRLIFVGANVQPPNIELSNVKFVRIAEALEEQANDQSASKRSGNITGPSATSLAYVMFTSGSTGQPKGVMVEHRGIVRLAVQNNLVEHLPATPIMAHLANLAFDASTWEIYAPLLNGGTIVCIDTMTALDPLAMLQFVNQYNIQVAFLTPALFRQYIAKSPAVVVALDMLCVGGEVSCPRDLCAAKKLLKGTLIHMYGPTENTVYSTLFVLTEHGKYPDGVPIGRALSNSGAYVMDAKLQLVPLGVVGELVVTGDGVARGYTDPERDVDRFVSVVISGQTVKAYRTGDYVRYRPTDGQLEFFGRIDGQVKLRGQRIELAEIEHVLRSHQVVGDAVAVLQHRDNDGDAQLAGFVTIREDAAMAGEQDKEASDGDEAQHVDVWEEQFDAKIYSPIDHMQPKTIGRDFIGWTSMYDGSEIDKAEMNEWPDDTIDIQRIRDEECIDLTKCRLDSIYNIPYSKTIIGRCPAESLDNTAVDTIDHQDWLSSLHQEAKSRPSLSASDLVELARQAGCRVEITWNRQHSQHGGLDAIFHKYQPVDGADKVLFRPSTDHAERPLHSLANRFIRQQMLQKTQQELLRMLQAKLPAYMVPQMITVLDAMPVNQNGKIDRTILAQRRQKQIDNREPVQQPISAAERQMQQLWARVLNIDAESIRMDDSFFRLGGDSIAAMKLVGEARKQDVSINVTDIFRSPKLASLARVMLHAEYAQQQSYSPFSLLPKTDKDSFHTLMPALPRDSETDDIADILPATRMQTLYISLGMRTPRAAHNYFFVDLGTTVDIPLLRQSCCALLQHLPILRTLFVFHGDRLWQVVLQDLDLPFTKVEFDTSLEEGSRAMCMRDREQSLPSVLPTKFMLACNSAKKYRLVIRLSHAQYDGVCIPVIMRTLLSIYQQGSLPPLPGFSTYLAYTKNRQPASARYWRELLEGSHMTNVTSKLCPKTQDATPRKVQAERVLGMPALPADITMASLVSSAWAKVLFRITGEEDVVYGHLVTGRNSKIPGVTEIVGPCLNVIPVRALISPTRTSKELIRSIQQQYVSLGESDSMDFDELVRTCTDWPATTEFDSTLQHQNVNEHPEVDLNGITRKVGWFENPYVVPDRFYIISYPQGDTLKLVAAGNTAIVTTRNAKMVLQMLYETIKELSNQF</sequence>
<dbReference type="NCBIfam" id="NF003417">
    <property type="entry name" value="PRK04813.1"/>
    <property type="match status" value="6"/>
</dbReference>
<organism evidence="8 9">
    <name type="scientific">Pseudopithomyces chartarum</name>
    <dbReference type="NCBI Taxonomy" id="1892770"/>
    <lineage>
        <taxon>Eukaryota</taxon>
        <taxon>Fungi</taxon>
        <taxon>Dikarya</taxon>
        <taxon>Ascomycota</taxon>
        <taxon>Pezizomycotina</taxon>
        <taxon>Dothideomycetes</taxon>
        <taxon>Pleosporomycetidae</taxon>
        <taxon>Pleosporales</taxon>
        <taxon>Massarineae</taxon>
        <taxon>Didymosphaeriaceae</taxon>
        <taxon>Pseudopithomyces</taxon>
    </lineage>
</organism>
<evidence type="ECO:0000256" key="5">
    <source>
        <dbReference type="ARBA" id="ARBA00023026"/>
    </source>
</evidence>
<name>A0AAN6M829_9PLEO</name>
<keyword evidence="2" id="KW-0597">Phosphoprotein</keyword>
<feature type="domain" description="Carrier" evidence="7">
    <location>
        <begin position="3807"/>
        <end position="3883"/>
    </location>
</feature>
<dbReference type="InterPro" id="IPR020806">
    <property type="entry name" value="PKS_PP-bd"/>
</dbReference>
<comment type="similarity">
    <text evidence="6">Belongs to the NRP synthetase family.</text>
</comment>
<dbReference type="SUPFAM" id="SSF52777">
    <property type="entry name" value="CoA-dependent acyltransferases"/>
    <property type="match status" value="10"/>
</dbReference>
<evidence type="ECO:0000256" key="3">
    <source>
        <dbReference type="ARBA" id="ARBA00022598"/>
    </source>
</evidence>
<dbReference type="InterPro" id="IPR036736">
    <property type="entry name" value="ACP-like_sf"/>
</dbReference>
<dbReference type="FunFam" id="3.30.559.30:FF:000003">
    <property type="entry name" value="Nonribosomal peptide synthase SidD"/>
    <property type="match status" value="3"/>
</dbReference>
<dbReference type="PROSITE" id="PS50075">
    <property type="entry name" value="CARRIER"/>
    <property type="match status" value="5"/>
</dbReference>
<reference evidence="8 9" key="1">
    <citation type="submission" date="2021-02" db="EMBL/GenBank/DDBJ databases">
        <title>Genome assembly of Pseudopithomyces chartarum.</title>
        <authorList>
            <person name="Jauregui R."/>
            <person name="Singh J."/>
            <person name="Voisey C."/>
        </authorList>
    </citation>
    <scope>NUCLEOTIDE SEQUENCE [LARGE SCALE GENOMIC DNA]</scope>
    <source>
        <strain evidence="8 9">AGR01</strain>
    </source>
</reference>
<dbReference type="InterPro" id="IPR000873">
    <property type="entry name" value="AMP-dep_synth/lig_dom"/>
</dbReference>
<dbReference type="Pfam" id="PF00668">
    <property type="entry name" value="Condensation"/>
    <property type="match status" value="5"/>
</dbReference>
<dbReference type="InterPro" id="IPR006162">
    <property type="entry name" value="Ppantetheine_attach_site"/>
</dbReference>
<dbReference type="Pfam" id="PF00550">
    <property type="entry name" value="PP-binding"/>
    <property type="match status" value="5"/>
</dbReference>
<dbReference type="Gene3D" id="2.30.38.10">
    <property type="entry name" value="Luciferase, Domain 3"/>
    <property type="match status" value="1"/>
</dbReference>
<dbReference type="Gene3D" id="3.30.559.30">
    <property type="entry name" value="Nonribosomal peptide synthetase, condensation domain"/>
    <property type="match status" value="5"/>
</dbReference>
<dbReference type="PROSITE" id="PS00012">
    <property type="entry name" value="PHOSPHOPANTETHEINE"/>
    <property type="match status" value="5"/>
</dbReference>
<dbReference type="FunFam" id="3.40.50.980:FF:000001">
    <property type="entry name" value="Non-ribosomal peptide synthetase"/>
    <property type="match status" value="2"/>
</dbReference>
<dbReference type="CDD" id="cd19531">
    <property type="entry name" value="LCL_NRPS-like"/>
    <property type="match status" value="1"/>
</dbReference>
<dbReference type="InterPro" id="IPR045851">
    <property type="entry name" value="AMP-bd_C_sf"/>
</dbReference>
<dbReference type="InterPro" id="IPR020845">
    <property type="entry name" value="AMP-binding_CS"/>
</dbReference>
<dbReference type="CDD" id="cd19542">
    <property type="entry name" value="CT_NRPS-like"/>
    <property type="match status" value="1"/>
</dbReference>
<evidence type="ECO:0000313" key="9">
    <source>
        <dbReference type="Proteomes" id="UP001280581"/>
    </source>
</evidence>
<dbReference type="Gene3D" id="3.30.300.30">
    <property type="match status" value="6"/>
</dbReference>
<dbReference type="InterPro" id="IPR010071">
    <property type="entry name" value="AA_adenyl_dom"/>
</dbReference>
<keyword evidence="4" id="KW-0677">Repeat</keyword>
<keyword evidence="3" id="KW-0436">Ligase</keyword>
<accession>A0AAN6M829</accession>
<feature type="domain" description="Carrier" evidence="7">
    <location>
        <begin position="2724"/>
        <end position="2800"/>
    </location>
</feature>
<keyword evidence="9" id="KW-1185">Reference proteome</keyword>
<proteinExistence type="inferred from homology"/>
<dbReference type="SUPFAM" id="SSF47336">
    <property type="entry name" value="ACP-like"/>
    <property type="match status" value="5"/>
</dbReference>
<feature type="domain" description="Carrier" evidence="7">
    <location>
        <begin position="1653"/>
        <end position="1729"/>
    </location>
</feature>
<dbReference type="GO" id="GO:0044550">
    <property type="term" value="P:secondary metabolite biosynthetic process"/>
    <property type="evidence" value="ECO:0007669"/>
    <property type="project" value="TreeGrafter"/>
</dbReference>
<dbReference type="InterPro" id="IPR042099">
    <property type="entry name" value="ANL_N_sf"/>
</dbReference>
<keyword evidence="1" id="KW-0596">Phosphopantetheine</keyword>
<evidence type="ECO:0000256" key="2">
    <source>
        <dbReference type="ARBA" id="ARBA00022553"/>
    </source>
</evidence>
<dbReference type="GO" id="GO:0031177">
    <property type="term" value="F:phosphopantetheine binding"/>
    <property type="evidence" value="ECO:0007669"/>
    <property type="project" value="InterPro"/>
</dbReference>
<dbReference type="GO" id="GO:0005737">
    <property type="term" value="C:cytoplasm"/>
    <property type="evidence" value="ECO:0007669"/>
    <property type="project" value="TreeGrafter"/>
</dbReference>
<dbReference type="CDD" id="cd05930">
    <property type="entry name" value="A_NRPS"/>
    <property type="match status" value="1"/>
</dbReference>
<dbReference type="PROSITE" id="PS00455">
    <property type="entry name" value="AMP_BINDING"/>
    <property type="match status" value="5"/>
</dbReference>
<dbReference type="InterPro" id="IPR001242">
    <property type="entry name" value="Condensation_dom"/>
</dbReference>
<evidence type="ECO:0000259" key="7">
    <source>
        <dbReference type="PROSITE" id="PS50075"/>
    </source>
</evidence>
<dbReference type="GO" id="GO:0016874">
    <property type="term" value="F:ligase activity"/>
    <property type="evidence" value="ECO:0007669"/>
    <property type="project" value="UniProtKB-KW"/>
</dbReference>
<dbReference type="Gene3D" id="3.40.50.980">
    <property type="match status" value="2"/>
</dbReference>
<dbReference type="Gene3D" id="3.40.50.12780">
    <property type="entry name" value="N-terminal domain of ligase-like"/>
    <property type="match status" value="4"/>
</dbReference>
<dbReference type="EMBL" id="WVTA01000002">
    <property type="protein sequence ID" value="KAK3216152.1"/>
    <property type="molecule type" value="Genomic_DNA"/>
</dbReference>
<comment type="caution">
    <text evidence="8">The sequence shown here is derived from an EMBL/GenBank/DDBJ whole genome shotgun (WGS) entry which is preliminary data.</text>
</comment>
<dbReference type="PANTHER" id="PTHR45527">
    <property type="entry name" value="NONRIBOSOMAL PEPTIDE SYNTHETASE"/>
    <property type="match status" value="1"/>
</dbReference>
<dbReference type="CDD" id="cd19545">
    <property type="entry name" value="FUM14_C_NRPS-like"/>
    <property type="match status" value="3"/>
</dbReference>
<evidence type="ECO:0000256" key="4">
    <source>
        <dbReference type="ARBA" id="ARBA00022737"/>
    </source>
</evidence>
<dbReference type="FunFam" id="3.30.300.30:FF:000084">
    <property type="entry name" value="Enniatin synthase"/>
    <property type="match status" value="1"/>
</dbReference>
<dbReference type="InterPro" id="IPR023213">
    <property type="entry name" value="CAT-like_dom_sf"/>
</dbReference>
<dbReference type="Proteomes" id="UP001280581">
    <property type="component" value="Unassembled WGS sequence"/>
</dbReference>
<dbReference type="SUPFAM" id="SSF56801">
    <property type="entry name" value="Acetyl-CoA synthetase-like"/>
    <property type="match status" value="5"/>
</dbReference>
<dbReference type="FunFam" id="3.30.300.30:FF:000015">
    <property type="entry name" value="Nonribosomal peptide synthase SidD"/>
    <property type="match status" value="4"/>
</dbReference>
<evidence type="ECO:0000256" key="6">
    <source>
        <dbReference type="ARBA" id="ARBA00029454"/>
    </source>
</evidence>
<evidence type="ECO:0000313" key="8">
    <source>
        <dbReference type="EMBL" id="KAK3216152.1"/>
    </source>
</evidence>
<dbReference type="SMART" id="SM00823">
    <property type="entry name" value="PKS_PP"/>
    <property type="match status" value="5"/>
</dbReference>
<dbReference type="CDD" id="cd05918">
    <property type="entry name" value="A_NRPS_SidN3_like"/>
    <property type="match status" value="4"/>
</dbReference>
<protein>
    <recommendedName>
        <fullName evidence="7">Carrier domain-containing protein</fullName>
    </recommendedName>
</protein>
<evidence type="ECO:0000256" key="1">
    <source>
        <dbReference type="ARBA" id="ARBA00022450"/>
    </source>
</evidence>
<dbReference type="GO" id="GO:0043041">
    <property type="term" value="P:amino acid activation for nonribosomal peptide biosynthetic process"/>
    <property type="evidence" value="ECO:0007669"/>
    <property type="project" value="TreeGrafter"/>
</dbReference>
<dbReference type="InterPro" id="IPR009081">
    <property type="entry name" value="PP-bd_ACP"/>
</dbReference>
<keyword evidence="5" id="KW-0843">Virulence</keyword>
<dbReference type="Pfam" id="PF00501">
    <property type="entry name" value="AMP-binding"/>
    <property type="match status" value="5"/>
</dbReference>
<feature type="domain" description="Carrier" evidence="7">
    <location>
        <begin position="582"/>
        <end position="658"/>
    </location>
</feature>
<dbReference type="PANTHER" id="PTHR45527:SF3">
    <property type="entry name" value="SIDEROPHORE SYNTHETASE (EUROFUNG)"/>
    <property type="match status" value="1"/>
</dbReference>